<keyword evidence="3" id="KW-1185">Reference proteome</keyword>
<dbReference type="EMBL" id="OX459119">
    <property type="protein sequence ID" value="CAI9094499.1"/>
    <property type="molecule type" value="Genomic_DNA"/>
</dbReference>
<feature type="compositionally biased region" description="Basic and acidic residues" evidence="1">
    <location>
        <begin position="32"/>
        <end position="42"/>
    </location>
</feature>
<feature type="compositionally biased region" description="Basic residues" evidence="1">
    <location>
        <begin position="196"/>
        <end position="207"/>
    </location>
</feature>
<protein>
    <submittedName>
        <fullName evidence="2">OLC1v1030248C1</fullName>
    </submittedName>
</protein>
<evidence type="ECO:0000313" key="2">
    <source>
        <dbReference type="EMBL" id="CAI9094499.1"/>
    </source>
</evidence>
<organism evidence="2 3">
    <name type="scientific">Oldenlandia corymbosa var. corymbosa</name>
    <dbReference type="NCBI Taxonomy" id="529605"/>
    <lineage>
        <taxon>Eukaryota</taxon>
        <taxon>Viridiplantae</taxon>
        <taxon>Streptophyta</taxon>
        <taxon>Embryophyta</taxon>
        <taxon>Tracheophyta</taxon>
        <taxon>Spermatophyta</taxon>
        <taxon>Magnoliopsida</taxon>
        <taxon>eudicotyledons</taxon>
        <taxon>Gunneridae</taxon>
        <taxon>Pentapetalae</taxon>
        <taxon>asterids</taxon>
        <taxon>lamiids</taxon>
        <taxon>Gentianales</taxon>
        <taxon>Rubiaceae</taxon>
        <taxon>Rubioideae</taxon>
        <taxon>Spermacoceae</taxon>
        <taxon>Hedyotis-Oldenlandia complex</taxon>
        <taxon>Oldenlandia</taxon>
    </lineage>
</organism>
<evidence type="ECO:0000313" key="3">
    <source>
        <dbReference type="Proteomes" id="UP001161247"/>
    </source>
</evidence>
<accession>A0AAV1CFP3</accession>
<dbReference type="AlphaFoldDB" id="A0AAV1CFP3"/>
<name>A0AAV1CFP3_OLDCO</name>
<feature type="region of interest" description="Disordered" evidence="1">
    <location>
        <begin position="193"/>
        <end position="265"/>
    </location>
</feature>
<proteinExistence type="predicted"/>
<evidence type="ECO:0000256" key="1">
    <source>
        <dbReference type="SAM" id="MobiDB-lite"/>
    </source>
</evidence>
<dbReference type="Proteomes" id="UP001161247">
    <property type="component" value="Chromosome 2"/>
</dbReference>
<sequence>MFGPSGTYSRVYYDPSPMEAPAAETEGLDFSDNAHKQAWKDLDQEDSSSLQGTFYSLPSNFSDTDDLSPLDSSSQFRMPESFYAIPEDPLGEDMLSDASYIPHVFVPNIPDYPPYPKTSPNSVFNGIIFGSSDYEFSQDREPLGMLFLTPLLKSLLSSTPELIPPWDLEDASSRNLTLTGWDKDLQTVVPSQQRVVTKRAKNSRRTGKQPSQARMKVDSDDDMDSEASITSRKRASSDSEDDHDRSSKKAAKASRMRVAVDTYDK</sequence>
<gene>
    <name evidence="2" type="ORF">OLC1_LOCUS5650</name>
</gene>
<reference evidence="2" key="1">
    <citation type="submission" date="2023-03" db="EMBL/GenBank/DDBJ databases">
        <authorList>
            <person name="Julca I."/>
        </authorList>
    </citation>
    <scope>NUCLEOTIDE SEQUENCE</scope>
</reference>
<feature type="region of interest" description="Disordered" evidence="1">
    <location>
        <begin position="13"/>
        <end position="45"/>
    </location>
</feature>